<name>A0A939HCN4_9CLOT</name>
<feature type="transmembrane region" description="Helical" evidence="6">
    <location>
        <begin position="361"/>
        <end position="383"/>
    </location>
</feature>
<dbReference type="InterPro" id="IPR020846">
    <property type="entry name" value="MFS_dom"/>
</dbReference>
<keyword evidence="2" id="KW-0813">Transport</keyword>
<dbReference type="PANTHER" id="PTHR11360">
    <property type="entry name" value="MONOCARBOXYLATE TRANSPORTER"/>
    <property type="match status" value="1"/>
</dbReference>
<feature type="transmembrane region" description="Helical" evidence="6">
    <location>
        <begin position="245"/>
        <end position="265"/>
    </location>
</feature>
<dbReference type="PROSITE" id="PS50850">
    <property type="entry name" value="MFS"/>
    <property type="match status" value="1"/>
</dbReference>
<accession>A0A939HCN4</accession>
<dbReference type="EMBL" id="JAFNJU010000010">
    <property type="protein sequence ID" value="MBO1265885.1"/>
    <property type="molecule type" value="Genomic_DNA"/>
</dbReference>
<sequence length="398" mass="42755">MITIRNRYLVLFGALLAQLTIAALYAWSIFGIAIQSERGWGEEEVLLTYSISVFTFAFSTFFSGRIVDRKGPRPALLIGAILYGGGLILSSFAKTPQMLYLTYGILTGAGVGFVYVCPLSTLVKWFPQNKGTITGLSVSIFGGGSILFKEVISSFLEGSTVSGAFFNLGILSFVLILMGALLTNNPEGFEKQKTEKEEGDFTTGEMVKTSRFRILFLMYFLACIPGLLILGSAKNIGIEVAGLESGIAAGIISILAISNAGSRLVSGALSDKIGTLSVLRIIFSITVVSLLLLSFLAENRIMFYLGVMGVAIGFGGFLTLFPIYTNQAFGRFRYGSNYGIMYQAYGLAALAGVLLKSAAGNYTNTFIISTFCAAVGLGLSFLLREKNAAAKEKIRKII</sequence>
<evidence type="ECO:0000313" key="8">
    <source>
        <dbReference type="EMBL" id="MBO1265885.1"/>
    </source>
</evidence>
<feature type="transmembrane region" description="Helical" evidence="6">
    <location>
        <begin position="9"/>
        <end position="34"/>
    </location>
</feature>
<protein>
    <submittedName>
        <fullName evidence="8">OFA family MFS transporter</fullName>
    </submittedName>
</protein>
<dbReference type="CDD" id="cd17353">
    <property type="entry name" value="MFS_OFA_like"/>
    <property type="match status" value="1"/>
</dbReference>
<dbReference type="RefSeq" id="WP_207600406.1">
    <property type="nucleotide sequence ID" value="NZ_JAFNJU010000010.1"/>
</dbReference>
<dbReference type="Gene3D" id="1.20.1250.20">
    <property type="entry name" value="MFS general substrate transporter like domains"/>
    <property type="match status" value="2"/>
</dbReference>
<feature type="transmembrane region" description="Helical" evidence="6">
    <location>
        <begin position="46"/>
        <end position="63"/>
    </location>
</feature>
<dbReference type="AlphaFoldDB" id="A0A939HCN4"/>
<feature type="transmembrane region" description="Helical" evidence="6">
    <location>
        <begin position="214"/>
        <end position="233"/>
    </location>
</feature>
<dbReference type="Pfam" id="PF07690">
    <property type="entry name" value="MFS_1"/>
    <property type="match status" value="1"/>
</dbReference>
<feature type="transmembrane region" description="Helical" evidence="6">
    <location>
        <begin position="303"/>
        <end position="324"/>
    </location>
</feature>
<dbReference type="InterPro" id="IPR011701">
    <property type="entry name" value="MFS"/>
</dbReference>
<gene>
    <name evidence="8" type="ORF">J3A84_12665</name>
</gene>
<reference evidence="8" key="1">
    <citation type="submission" date="2021-03" db="EMBL/GenBank/DDBJ databases">
        <title>Proteiniclasticum marinus sp. nov., isolated from tidal flat sediment.</title>
        <authorList>
            <person name="Namirimu T."/>
            <person name="Yang J.-A."/>
            <person name="Yang S.-H."/>
            <person name="Kim Y.-J."/>
            <person name="Kwon K.K."/>
        </authorList>
    </citation>
    <scope>NUCLEOTIDE SEQUENCE</scope>
    <source>
        <strain evidence="8">SCR006</strain>
    </source>
</reference>
<evidence type="ECO:0000313" key="9">
    <source>
        <dbReference type="Proteomes" id="UP000664218"/>
    </source>
</evidence>
<evidence type="ECO:0000256" key="1">
    <source>
        <dbReference type="ARBA" id="ARBA00004651"/>
    </source>
</evidence>
<organism evidence="8 9">
    <name type="scientific">Proteiniclasticum aestuarii</name>
    <dbReference type="NCBI Taxonomy" id="2817862"/>
    <lineage>
        <taxon>Bacteria</taxon>
        <taxon>Bacillati</taxon>
        <taxon>Bacillota</taxon>
        <taxon>Clostridia</taxon>
        <taxon>Eubacteriales</taxon>
        <taxon>Clostridiaceae</taxon>
        <taxon>Proteiniclasticum</taxon>
    </lineage>
</organism>
<keyword evidence="4 6" id="KW-1133">Transmembrane helix</keyword>
<dbReference type="GO" id="GO:0022857">
    <property type="term" value="F:transmembrane transporter activity"/>
    <property type="evidence" value="ECO:0007669"/>
    <property type="project" value="InterPro"/>
</dbReference>
<feature type="domain" description="Major facilitator superfamily (MFS) profile" evidence="7">
    <location>
        <begin position="6"/>
        <end position="388"/>
    </location>
</feature>
<evidence type="ECO:0000259" key="7">
    <source>
        <dbReference type="PROSITE" id="PS50850"/>
    </source>
</evidence>
<evidence type="ECO:0000256" key="3">
    <source>
        <dbReference type="ARBA" id="ARBA00022692"/>
    </source>
</evidence>
<dbReference type="GO" id="GO:0005886">
    <property type="term" value="C:plasma membrane"/>
    <property type="evidence" value="ECO:0007669"/>
    <property type="project" value="UniProtKB-SubCell"/>
</dbReference>
<evidence type="ECO:0000256" key="2">
    <source>
        <dbReference type="ARBA" id="ARBA00022448"/>
    </source>
</evidence>
<evidence type="ECO:0000256" key="6">
    <source>
        <dbReference type="SAM" id="Phobius"/>
    </source>
</evidence>
<feature type="transmembrane region" description="Helical" evidence="6">
    <location>
        <begin position="277"/>
        <end position="297"/>
    </location>
</feature>
<feature type="transmembrane region" description="Helical" evidence="6">
    <location>
        <begin position="75"/>
        <end position="93"/>
    </location>
</feature>
<dbReference type="Proteomes" id="UP000664218">
    <property type="component" value="Unassembled WGS sequence"/>
</dbReference>
<evidence type="ECO:0000256" key="5">
    <source>
        <dbReference type="ARBA" id="ARBA00023136"/>
    </source>
</evidence>
<keyword evidence="5 6" id="KW-0472">Membrane</keyword>
<feature type="transmembrane region" description="Helical" evidence="6">
    <location>
        <begin position="164"/>
        <end position="183"/>
    </location>
</feature>
<proteinExistence type="predicted"/>
<keyword evidence="3 6" id="KW-0812">Transmembrane</keyword>
<feature type="transmembrane region" description="Helical" evidence="6">
    <location>
        <begin position="131"/>
        <end position="152"/>
    </location>
</feature>
<comment type="subcellular location">
    <subcellularLocation>
        <location evidence="1">Cell membrane</location>
        <topology evidence="1">Multi-pass membrane protein</topology>
    </subcellularLocation>
</comment>
<dbReference type="SUPFAM" id="SSF103473">
    <property type="entry name" value="MFS general substrate transporter"/>
    <property type="match status" value="1"/>
</dbReference>
<dbReference type="InterPro" id="IPR050327">
    <property type="entry name" value="Proton-linked_MCT"/>
</dbReference>
<keyword evidence="9" id="KW-1185">Reference proteome</keyword>
<feature type="transmembrane region" description="Helical" evidence="6">
    <location>
        <begin position="99"/>
        <end position="119"/>
    </location>
</feature>
<dbReference type="InterPro" id="IPR036259">
    <property type="entry name" value="MFS_trans_sf"/>
</dbReference>
<evidence type="ECO:0000256" key="4">
    <source>
        <dbReference type="ARBA" id="ARBA00022989"/>
    </source>
</evidence>
<feature type="transmembrane region" description="Helical" evidence="6">
    <location>
        <begin position="336"/>
        <end position="355"/>
    </location>
</feature>
<comment type="caution">
    <text evidence="8">The sequence shown here is derived from an EMBL/GenBank/DDBJ whole genome shotgun (WGS) entry which is preliminary data.</text>
</comment>